<evidence type="ECO:0000256" key="1">
    <source>
        <dbReference type="SAM" id="Phobius"/>
    </source>
</evidence>
<dbReference type="AlphaFoldDB" id="A0A844SYF7"/>
<dbReference type="EMBL" id="WQNF01000013">
    <property type="protein sequence ID" value="MVT67430.1"/>
    <property type="molecule type" value="Genomic_DNA"/>
</dbReference>
<proteinExistence type="predicted"/>
<keyword evidence="3" id="KW-1185">Reference proteome</keyword>
<comment type="caution">
    <text evidence="2">The sequence shown here is derived from an EMBL/GenBank/DDBJ whole genome shotgun (WGS) entry which is preliminary data.</text>
</comment>
<gene>
    <name evidence="2" type="ORF">GPL21_20215</name>
</gene>
<protein>
    <submittedName>
        <fullName evidence="2">Uncharacterized protein</fullName>
    </submittedName>
</protein>
<organism evidence="2 3">
    <name type="scientific">Bradyrhizobium pachyrhizi</name>
    <dbReference type="NCBI Taxonomy" id="280333"/>
    <lineage>
        <taxon>Bacteria</taxon>
        <taxon>Pseudomonadati</taxon>
        <taxon>Pseudomonadota</taxon>
        <taxon>Alphaproteobacteria</taxon>
        <taxon>Hyphomicrobiales</taxon>
        <taxon>Nitrobacteraceae</taxon>
        <taxon>Bradyrhizobium</taxon>
    </lineage>
</organism>
<feature type="transmembrane region" description="Helical" evidence="1">
    <location>
        <begin position="21"/>
        <end position="42"/>
    </location>
</feature>
<evidence type="ECO:0000313" key="2">
    <source>
        <dbReference type="EMBL" id="MVT67430.1"/>
    </source>
</evidence>
<evidence type="ECO:0000313" key="3">
    <source>
        <dbReference type="Proteomes" id="UP000436468"/>
    </source>
</evidence>
<keyword evidence="1" id="KW-0472">Membrane</keyword>
<keyword evidence="1" id="KW-0812">Transmembrane</keyword>
<keyword evidence="1" id="KW-1133">Transmembrane helix</keyword>
<dbReference type="Proteomes" id="UP000436468">
    <property type="component" value="Unassembled WGS sequence"/>
</dbReference>
<accession>A0A844SYF7</accession>
<sequence>MRTATGARRLDTPDDDRTERRWRLGFFIALLCAVLIALAVFAQEQPAKALIHPTGPLPAINIP</sequence>
<name>A0A844SYF7_9BRAD</name>
<reference evidence="2 3" key="1">
    <citation type="submission" date="2019-12" db="EMBL/GenBank/DDBJ databases">
        <title>Draft genome sequences Bradyrhizobium cajani AMBPC1010, Bradyrhizobium pachyrhizi AMBPC1040 and Bradyrhizobium yuanmingense ALSPC3051, three plant growth promoting strains isolated from nodules of Cajanus cajan L. in Dominican Republic.</title>
        <authorList>
            <person name="Flores-Felix J.D."/>
            <person name="Araujo J."/>
            <person name="Diaz-Alcantara C."/>
            <person name="Gonzalez-Andres F."/>
            <person name="Velazquez E."/>
        </authorList>
    </citation>
    <scope>NUCLEOTIDE SEQUENCE [LARGE SCALE GENOMIC DNA]</scope>
    <source>
        <strain evidence="2 3">1040</strain>
    </source>
</reference>
<dbReference type="RefSeq" id="WP_157345503.1">
    <property type="nucleotide sequence ID" value="NZ_CP121667.1"/>
</dbReference>